<feature type="region of interest" description="Disordered" evidence="1">
    <location>
        <begin position="1"/>
        <end position="28"/>
    </location>
</feature>
<proteinExistence type="predicted"/>
<reference evidence="3" key="1">
    <citation type="submission" date="2024-06" db="EMBL/GenBank/DDBJ databases">
        <title>Multi-omics analyses provide insights into the biosynthesis of the anticancer antibiotic pleurotin in Hohenbuehelia grisea.</title>
        <authorList>
            <person name="Weaver J.A."/>
            <person name="Alberti F."/>
        </authorList>
    </citation>
    <scope>NUCLEOTIDE SEQUENCE [LARGE SCALE GENOMIC DNA]</scope>
    <source>
        <strain evidence="3">T-177</strain>
    </source>
</reference>
<protein>
    <submittedName>
        <fullName evidence="2">Uncharacterized protein</fullName>
    </submittedName>
</protein>
<name>A0ABR3IS89_9AGAR</name>
<evidence type="ECO:0000256" key="1">
    <source>
        <dbReference type="SAM" id="MobiDB-lite"/>
    </source>
</evidence>
<dbReference type="EMBL" id="JASNQZ010000015">
    <property type="protein sequence ID" value="KAL0946147.1"/>
    <property type="molecule type" value="Genomic_DNA"/>
</dbReference>
<comment type="caution">
    <text evidence="2">The sequence shown here is derived from an EMBL/GenBank/DDBJ whole genome shotgun (WGS) entry which is preliminary data.</text>
</comment>
<gene>
    <name evidence="2" type="ORF">HGRIS_012412</name>
</gene>
<accession>A0ABR3IS89</accession>
<keyword evidence="3" id="KW-1185">Reference proteome</keyword>
<dbReference type="Proteomes" id="UP001556367">
    <property type="component" value="Unassembled WGS sequence"/>
</dbReference>
<evidence type="ECO:0000313" key="3">
    <source>
        <dbReference type="Proteomes" id="UP001556367"/>
    </source>
</evidence>
<evidence type="ECO:0000313" key="2">
    <source>
        <dbReference type="EMBL" id="KAL0946147.1"/>
    </source>
</evidence>
<sequence length="135" mass="14741">MYRHPKPLPGFRTAANPATSAPGLPESPFVAKSSICAPPVVEMRPRHKAFSRSVDLKLPSDILDSSNPPLRRKSAVDVMDPRPSDSGFQAHRARRATMVSDKGLAIDTRHAGANRFEWIAPKTAIGSTSRFPELN</sequence>
<organism evidence="2 3">
    <name type="scientific">Hohenbuehelia grisea</name>
    <dbReference type="NCBI Taxonomy" id="104357"/>
    <lineage>
        <taxon>Eukaryota</taxon>
        <taxon>Fungi</taxon>
        <taxon>Dikarya</taxon>
        <taxon>Basidiomycota</taxon>
        <taxon>Agaricomycotina</taxon>
        <taxon>Agaricomycetes</taxon>
        <taxon>Agaricomycetidae</taxon>
        <taxon>Agaricales</taxon>
        <taxon>Pleurotineae</taxon>
        <taxon>Pleurotaceae</taxon>
        <taxon>Hohenbuehelia</taxon>
    </lineage>
</organism>
<feature type="region of interest" description="Disordered" evidence="1">
    <location>
        <begin position="61"/>
        <end position="88"/>
    </location>
</feature>